<evidence type="ECO:0000313" key="1">
    <source>
        <dbReference type="EMBL" id="KAK3863450.1"/>
    </source>
</evidence>
<dbReference type="AlphaFoldDB" id="A0AAE1EY02"/>
<evidence type="ECO:0000313" key="2">
    <source>
        <dbReference type="Proteomes" id="UP001286313"/>
    </source>
</evidence>
<reference evidence="1" key="1">
    <citation type="submission" date="2023-10" db="EMBL/GenBank/DDBJ databases">
        <title>Genome assemblies of two species of porcelain crab, Petrolisthes cinctipes and Petrolisthes manimaculis (Anomura: Porcellanidae).</title>
        <authorList>
            <person name="Angst P."/>
        </authorList>
    </citation>
    <scope>NUCLEOTIDE SEQUENCE</scope>
    <source>
        <strain evidence="1">PB745_01</strain>
        <tissue evidence="1">Gill</tissue>
    </source>
</reference>
<sequence>MSLSFIDVGTIVSTSRHTFKAGGPKGTKVLKNTASNFVSHMLQARVSGSCQHLCLNHVGTIGGDEAMSCGHVSSRSEEETSVVKLLAGGERPIPAV</sequence>
<dbReference type="Proteomes" id="UP001286313">
    <property type="component" value="Unassembled WGS sequence"/>
</dbReference>
<proteinExistence type="predicted"/>
<organism evidence="1 2">
    <name type="scientific">Petrolisthes cinctipes</name>
    <name type="common">Flat porcelain crab</name>
    <dbReference type="NCBI Taxonomy" id="88211"/>
    <lineage>
        <taxon>Eukaryota</taxon>
        <taxon>Metazoa</taxon>
        <taxon>Ecdysozoa</taxon>
        <taxon>Arthropoda</taxon>
        <taxon>Crustacea</taxon>
        <taxon>Multicrustacea</taxon>
        <taxon>Malacostraca</taxon>
        <taxon>Eumalacostraca</taxon>
        <taxon>Eucarida</taxon>
        <taxon>Decapoda</taxon>
        <taxon>Pleocyemata</taxon>
        <taxon>Anomura</taxon>
        <taxon>Galatheoidea</taxon>
        <taxon>Porcellanidae</taxon>
        <taxon>Petrolisthes</taxon>
    </lineage>
</organism>
<name>A0AAE1EY02_PETCI</name>
<keyword evidence="2" id="KW-1185">Reference proteome</keyword>
<comment type="caution">
    <text evidence="1">The sequence shown here is derived from an EMBL/GenBank/DDBJ whole genome shotgun (WGS) entry which is preliminary data.</text>
</comment>
<accession>A0AAE1EY02</accession>
<gene>
    <name evidence="1" type="ORF">Pcinc_030779</name>
</gene>
<protein>
    <submittedName>
        <fullName evidence="1">Uncharacterized protein</fullName>
    </submittedName>
</protein>
<dbReference type="EMBL" id="JAWQEG010004008">
    <property type="protein sequence ID" value="KAK3863450.1"/>
    <property type="molecule type" value="Genomic_DNA"/>
</dbReference>